<accession>R7VHD8</accession>
<evidence type="ECO:0008006" key="4">
    <source>
        <dbReference type="Google" id="ProtNLM"/>
    </source>
</evidence>
<proteinExistence type="predicted"/>
<dbReference type="AlphaFoldDB" id="R7VHD8"/>
<dbReference type="SUPFAM" id="SSF56219">
    <property type="entry name" value="DNase I-like"/>
    <property type="match status" value="1"/>
</dbReference>
<evidence type="ECO:0000313" key="2">
    <source>
        <dbReference type="EnsemblMetazoa" id="CapteP216360"/>
    </source>
</evidence>
<dbReference type="InterPro" id="IPR036691">
    <property type="entry name" value="Endo/exonu/phosph_ase_sf"/>
</dbReference>
<dbReference type="HOGENOM" id="CLU_1779190_0_0_1"/>
<dbReference type="Proteomes" id="UP000014760">
    <property type="component" value="Unassembled WGS sequence"/>
</dbReference>
<sequence>MRTPNPECILISLKCLPNTMIATCYIPPSDSPYHSFAPIAEIQAEMAKNPQQKMIVIGDLNARFREQRGLTYRKGTRWISELDSCLVSPTVLPNIKKFEINQSTQIPSDHAPVSLTVTTKKTPDAVIPSLQTTLEQSRDLGTIQED</sequence>
<protein>
    <recommendedName>
        <fullName evidence="4">Endonuclease/exonuclease/phosphatase domain-containing protein</fullName>
    </recommendedName>
</protein>
<keyword evidence="3" id="KW-1185">Reference proteome</keyword>
<name>R7VHD8_CAPTE</name>
<gene>
    <name evidence="1" type="ORF">CAPTEDRAFT_216360</name>
</gene>
<dbReference type="EnsemblMetazoa" id="CapteT216360">
    <property type="protein sequence ID" value="CapteP216360"/>
    <property type="gene ID" value="CapteG216360"/>
</dbReference>
<organism evidence="1">
    <name type="scientific">Capitella teleta</name>
    <name type="common">Polychaete worm</name>
    <dbReference type="NCBI Taxonomy" id="283909"/>
    <lineage>
        <taxon>Eukaryota</taxon>
        <taxon>Metazoa</taxon>
        <taxon>Spiralia</taxon>
        <taxon>Lophotrochozoa</taxon>
        <taxon>Annelida</taxon>
        <taxon>Polychaeta</taxon>
        <taxon>Sedentaria</taxon>
        <taxon>Scolecida</taxon>
        <taxon>Capitellidae</taxon>
        <taxon>Capitella</taxon>
    </lineage>
</organism>
<reference evidence="2" key="3">
    <citation type="submission" date="2015-06" db="UniProtKB">
        <authorList>
            <consortium name="EnsemblMetazoa"/>
        </authorList>
    </citation>
    <scope>IDENTIFICATION</scope>
</reference>
<dbReference type="EMBL" id="AMQN01016401">
    <property type="status" value="NOT_ANNOTATED_CDS"/>
    <property type="molecule type" value="Genomic_DNA"/>
</dbReference>
<evidence type="ECO:0000313" key="3">
    <source>
        <dbReference type="Proteomes" id="UP000014760"/>
    </source>
</evidence>
<dbReference type="Gene3D" id="3.60.10.10">
    <property type="entry name" value="Endonuclease/exonuclease/phosphatase"/>
    <property type="match status" value="1"/>
</dbReference>
<evidence type="ECO:0000313" key="1">
    <source>
        <dbReference type="EMBL" id="ELU18243.1"/>
    </source>
</evidence>
<dbReference type="EMBL" id="KB292024">
    <property type="protein sequence ID" value="ELU18243.1"/>
    <property type="molecule type" value="Genomic_DNA"/>
</dbReference>
<reference evidence="3" key="1">
    <citation type="submission" date="2012-12" db="EMBL/GenBank/DDBJ databases">
        <authorList>
            <person name="Hellsten U."/>
            <person name="Grimwood J."/>
            <person name="Chapman J.A."/>
            <person name="Shapiro H."/>
            <person name="Aerts A."/>
            <person name="Otillar R.P."/>
            <person name="Terry A.Y."/>
            <person name="Boore J.L."/>
            <person name="Simakov O."/>
            <person name="Marletaz F."/>
            <person name="Cho S.-J."/>
            <person name="Edsinger-Gonzales E."/>
            <person name="Havlak P."/>
            <person name="Kuo D.-H."/>
            <person name="Larsson T."/>
            <person name="Lv J."/>
            <person name="Arendt D."/>
            <person name="Savage R."/>
            <person name="Osoegawa K."/>
            <person name="de Jong P."/>
            <person name="Lindberg D.R."/>
            <person name="Seaver E.C."/>
            <person name="Weisblat D.A."/>
            <person name="Putnam N.H."/>
            <person name="Grigoriev I.V."/>
            <person name="Rokhsar D.S."/>
        </authorList>
    </citation>
    <scope>NUCLEOTIDE SEQUENCE</scope>
    <source>
        <strain evidence="3">I ESC-2004</strain>
    </source>
</reference>
<reference evidence="1 3" key="2">
    <citation type="journal article" date="2013" name="Nature">
        <title>Insights into bilaterian evolution from three spiralian genomes.</title>
        <authorList>
            <person name="Simakov O."/>
            <person name="Marletaz F."/>
            <person name="Cho S.J."/>
            <person name="Edsinger-Gonzales E."/>
            <person name="Havlak P."/>
            <person name="Hellsten U."/>
            <person name="Kuo D.H."/>
            <person name="Larsson T."/>
            <person name="Lv J."/>
            <person name="Arendt D."/>
            <person name="Savage R."/>
            <person name="Osoegawa K."/>
            <person name="de Jong P."/>
            <person name="Grimwood J."/>
            <person name="Chapman J.A."/>
            <person name="Shapiro H."/>
            <person name="Aerts A."/>
            <person name="Otillar R.P."/>
            <person name="Terry A.Y."/>
            <person name="Boore J.L."/>
            <person name="Grigoriev I.V."/>
            <person name="Lindberg D.R."/>
            <person name="Seaver E.C."/>
            <person name="Weisblat D.A."/>
            <person name="Putnam N.H."/>
            <person name="Rokhsar D.S."/>
        </authorList>
    </citation>
    <scope>NUCLEOTIDE SEQUENCE</scope>
    <source>
        <strain evidence="1 3">I ESC-2004</strain>
    </source>
</reference>